<evidence type="ECO:0000256" key="1">
    <source>
        <dbReference type="ARBA" id="ARBA00023026"/>
    </source>
</evidence>
<evidence type="ECO:0000313" key="6">
    <source>
        <dbReference type="Proteomes" id="UP000660745"/>
    </source>
</evidence>
<comment type="similarity">
    <text evidence="2">Belongs to the TULIP P47 family.</text>
</comment>
<gene>
    <name evidence="5" type="ORF">GCM10012278_18920</name>
</gene>
<keyword evidence="1" id="KW-0843">Virulence</keyword>
<feature type="region of interest" description="Disordered" evidence="3">
    <location>
        <begin position="588"/>
        <end position="611"/>
    </location>
</feature>
<dbReference type="AlphaFoldDB" id="A0A918E4M8"/>
<proteinExistence type="inferred from homology"/>
<dbReference type="Pfam" id="PF06597">
    <property type="entry name" value="Clostridium_P47"/>
    <property type="match status" value="1"/>
</dbReference>
<dbReference type="InterPro" id="IPR010567">
    <property type="entry name" value="OrfX2/OrfX3/P47"/>
</dbReference>
<protein>
    <recommendedName>
        <fullName evidence="4">Protein OrfX2/OrfX3/P47 domain-containing protein</fullName>
    </recommendedName>
</protein>
<keyword evidence="6" id="KW-1185">Reference proteome</keyword>
<evidence type="ECO:0000313" key="5">
    <source>
        <dbReference type="EMBL" id="GGP04208.1"/>
    </source>
</evidence>
<dbReference type="EMBL" id="BMNK01000002">
    <property type="protein sequence ID" value="GGP04208.1"/>
    <property type="molecule type" value="Genomic_DNA"/>
</dbReference>
<evidence type="ECO:0000259" key="4">
    <source>
        <dbReference type="Pfam" id="PF06597"/>
    </source>
</evidence>
<dbReference type="RefSeq" id="WP_189138064.1">
    <property type="nucleotide sequence ID" value="NZ_BMNK01000002.1"/>
</dbReference>
<reference evidence="5" key="2">
    <citation type="submission" date="2020-09" db="EMBL/GenBank/DDBJ databases">
        <authorList>
            <person name="Sun Q."/>
            <person name="Zhou Y."/>
        </authorList>
    </citation>
    <scope>NUCLEOTIDE SEQUENCE</scope>
    <source>
        <strain evidence="5">CGMCC 4.7430</strain>
    </source>
</reference>
<feature type="compositionally biased region" description="Low complexity" evidence="3">
    <location>
        <begin position="602"/>
        <end position="611"/>
    </location>
</feature>
<comment type="caution">
    <text evidence="5">The sequence shown here is derived from an EMBL/GenBank/DDBJ whole genome shotgun (WGS) entry which is preliminary data.</text>
</comment>
<sequence length="704" mass="74964">MSTDIRAQRRSATTGADGNDADTYGWDTAFAINFTHANTAITNAWPNISSGAKNLVQAASDDPTYNLDAVLGPWQLTVGGDGKNIRMACPVVSGVYNAGGQQISFDGKNCQVVIEIGMQWVPDPDQFFFVINDQSQVDTIKADLDRNTIDATLRSAFTANAMTLSSAATALAVQPGEEWLITDGTQNFYIFHSTDKYNNEFLDVYQFQQNWLNDLQALAAAASEDEPAVSIITIVNNPSTGIAAAVLPDLLSSWFNTNIGEFNHVFASLDLAPVLSGDGNYAWMKPTATSYAVTDQGTMDSSVFGVLTMALGHPPSDNHQVSPYAIPPAPAQAGFLISGPMFMRNMLLAGAVNIFNGAPASSFTIGNDGLTVTNSTDLVWGKFMMDNKNLGSIPAGGFPAQLDQGTLSQDLVNALQLVGVYVSGYTVSVTAQGSQWLLSQGSSEYILDLDGSDLDVYEATIVNIAAGDFTMSLVHTYVEIQFVNLLYSYSSSYDVHTTYLEQVQLQLQQQDGKQIFWFQPNSGKNLTVNVTKTKEAITREIVEGAVTGVLSLVAVAGPIIEGLSAGAEITQLSDDAGDAVIEMETFSQIEEDNPASTEQDAQDAAGKAADQSNGKLTNIKNAFATPKWKFVGTLAALAGAVVGGDQTISAIIENAANQQWQNVPGFDDFADLAIAPYSWPSTPGYTLQSASLAGSLQVGLTVTQ</sequence>
<organism evidence="5 6">
    <name type="scientific">Nonomuraea glycinis</name>
    <dbReference type="NCBI Taxonomy" id="2047744"/>
    <lineage>
        <taxon>Bacteria</taxon>
        <taxon>Bacillati</taxon>
        <taxon>Actinomycetota</taxon>
        <taxon>Actinomycetes</taxon>
        <taxon>Streptosporangiales</taxon>
        <taxon>Streptosporangiaceae</taxon>
        <taxon>Nonomuraea</taxon>
    </lineage>
</organism>
<evidence type="ECO:0000256" key="3">
    <source>
        <dbReference type="SAM" id="MobiDB-lite"/>
    </source>
</evidence>
<feature type="domain" description="Protein OrfX2/OrfX3/P47" evidence="4">
    <location>
        <begin position="23"/>
        <end position="376"/>
    </location>
</feature>
<reference evidence="5" key="1">
    <citation type="journal article" date="2014" name="Int. J. Syst. Evol. Microbiol.">
        <title>Complete genome sequence of Corynebacterium casei LMG S-19264T (=DSM 44701T), isolated from a smear-ripened cheese.</title>
        <authorList>
            <consortium name="US DOE Joint Genome Institute (JGI-PGF)"/>
            <person name="Walter F."/>
            <person name="Albersmeier A."/>
            <person name="Kalinowski J."/>
            <person name="Ruckert C."/>
        </authorList>
    </citation>
    <scope>NUCLEOTIDE SEQUENCE</scope>
    <source>
        <strain evidence="5">CGMCC 4.7430</strain>
    </source>
</reference>
<name>A0A918E4M8_9ACTN</name>
<accession>A0A918E4M8</accession>
<dbReference type="Proteomes" id="UP000660745">
    <property type="component" value="Unassembled WGS sequence"/>
</dbReference>
<evidence type="ECO:0000256" key="2">
    <source>
        <dbReference type="ARBA" id="ARBA00035010"/>
    </source>
</evidence>